<proteinExistence type="predicted"/>
<comment type="caution">
    <text evidence="1">The sequence shown here is derived from an EMBL/GenBank/DDBJ whole genome shotgun (WGS) entry which is preliminary data.</text>
</comment>
<keyword evidence="2" id="KW-1185">Reference proteome</keyword>
<dbReference type="Proteomes" id="UP001187192">
    <property type="component" value="Unassembled WGS sequence"/>
</dbReference>
<reference evidence="1" key="1">
    <citation type="submission" date="2023-07" db="EMBL/GenBank/DDBJ databases">
        <title>draft genome sequence of fig (Ficus carica).</title>
        <authorList>
            <person name="Takahashi T."/>
            <person name="Nishimura K."/>
        </authorList>
    </citation>
    <scope>NUCLEOTIDE SEQUENCE</scope>
</reference>
<evidence type="ECO:0000313" key="2">
    <source>
        <dbReference type="Proteomes" id="UP001187192"/>
    </source>
</evidence>
<dbReference type="AlphaFoldDB" id="A0AA88ABY4"/>
<accession>A0AA88ABY4</accession>
<sequence length="79" mass="8642">MHNAAGRWAPSPHEATNRLAISPLTPLARATPSSCDVVGRSSVSLPLLRPPSFSQCWIYPFLQDTESRRSKATIAKSDH</sequence>
<dbReference type="Gramene" id="FCD_00013602-RA">
    <property type="protein sequence ID" value="FCD_00013602-RA:cds"/>
    <property type="gene ID" value="FCD_00013602"/>
</dbReference>
<evidence type="ECO:0000313" key="1">
    <source>
        <dbReference type="EMBL" id="GMN43033.1"/>
    </source>
</evidence>
<protein>
    <submittedName>
        <fullName evidence="1">Uncharacterized protein</fullName>
    </submittedName>
</protein>
<dbReference type="EMBL" id="BTGU01000015">
    <property type="protein sequence ID" value="GMN43033.1"/>
    <property type="molecule type" value="Genomic_DNA"/>
</dbReference>
<gene>
    <name evidence="1" type="ORF">TIFTF001_012242</name>
</gene>
<name>A0AA88ABY4_FICCA</name>
<organism evidence="1 2">
    <name type="scientific">Ficus carica</name>
    <name type="common">Common fig</name>
    <dbReference type="NCBI Taxonomy" id="3494"/>
    <lineage>
        <taxon>Eukaryota</taxon>
        <taxon>Viridiplantae</taxon>
        <taxon>Streptophyta</taxon>
        <taxon>Embryophyta</taxon>
        <taxon>Tracheophyta</taxon>
        <taxon>Spermatophyta</taxon>
        <taxon>Magnoliopsida</taxon>
        <taxon>eudicotyledons</taxon>
        <taxon>Gunneridae</taxon>
        <taxon>Pentapetalae</taxon>
        <taxon>rosids</taxon>
        <taxon>fabids</taxon>
        <taxon>Rosales</taxon>
        <taxon>Moraceae</taxon>
        <taxon>Ficeae</taxon>
        <taxon>Ficus</taxon>
    </lineage>
</organism>